<keyword evidence="2" id="KW-0472">Membrane</keyword>
<organism evidence="6 7">
    <name type="scientific">Actinocrispum wychmicini</name>
    <dbReference type="NCBI Taxonomy" id="1213861"/>
    <lineage>
        <taxon>Bacteria</taxon>
        <taxon>Bacillati</taxon>
        <taxon>Actinomycetota</taxon>
        <taxon>Actinomycetes</taxon>
        <taxon>Pseudonocardiales</taxon>
        <taxon>Pseudonocardiaceae</taxon>
        <taxon>Actinocrispum</taxon>
    </lineage>
</organism>
<evidence type="ECO:0000256" key="3">
    <source>
        <dbReference type="SAM" id="SignalP"/>
    </source>
</evidence>
<accession>A0A4R2JIS3</accession>
<feature type="compositionally biased region" description="Pro residues" evidence="1">
    <location>
        <begin position="493"/>
        <end position="507"/>
    </location>
</feature>
<dbReference type="InterPro" id="IPR057687">
    <property type="entry name" value="DUF7927"/>
</dbReference>
<evidence type="ECO:0000313" key="6">
    <source>
        <dbReference type="EMBL" id="TCO59801.1"/>
    </source>
</evidence>
<dbReference type="Gene3D" id="2.60.40.10">
    <property type="entry name" value="Immunoglobulins"/>
    <property type="match status" value="1"/>
</dbReference>
<dbReference type="EMBL" id="SLWS01000004">
    <property type="protein sequence ID" value="TCO59801.1"/>
    <property type="molecule type" value="Genomic_DNA"/>
</dbReference>
<dbReference type="AlphaFoldDB" id="A0A4R2JIS3"/>
<feature type="domain" description="Choice-of-anchor A" evidence="4">
    <location>
        <begin position="60"/>
        <end position="290"/>
    </location>
</feature>
<proteinExistence type="predicted"/>
<gene>
    <name evidence="6" type="ORF">EV192_104644</name>
</gene>
<evidence type="ECO:0000259" key="5">
    <source>
        <dbReference type="Pfam" id="PF25549"/>
    </source>
</evidence>
<keyword evidence="3" id="KW-0732">Signal</keyword>
<dbReference type="GO" id="GO:0005975">
    <property type="term" value="P:carbohydrate metabolic process"/>
    <property type="evidence" value="ECO:0007669"/>
    <property type="project" value="UniProtKB-ARBA"/>
</dbReference>
<feature type="compositionally biased region" description="Low complexity" evidence="1">
    <location>
        <begin position="457"/>
        <end position="470"/>
    </location>
</feature>
<dbReference type="OrthoDB" id="5164681at2"/>
<evidence type="ECO:0000256" key="2">
    <source>
        <dbReference type="SAM" id="Phobius"/>
    </source>
</evidence>
<protein>
    <submittedName>
        <fullName evidence="6">Putative repeat protein (TIGR01451 family)/choice-of-anchor A domain-containing protein</fullName>
    </submittedName>
</protein>
<feature type="domain" description="DUF7927" evidence="5">
    <location>
        <begin position="344"/>
        <end position="462"/>
    </location>
</feature>
<keyword evidence="2" id="KW-1133">Transmembrane helix</keyword>
<dbReference type="Pfam" id="PF25549">
    <property type="entry name" value="DUF7927"/>
    <property type="match status" value="1"/>
</dbReference>
<feature type="transmembrane region" description="Helical" evidence="2">
    <location>
        <begin position="511"/>
        <end position="539"/>
    </location>
</feature>
<dbReference type="RefSeq" id="WP_132117960.1">
    <property type="nucleotide sequence ID" value="NZ_SLWS01000004.1"/>
</dbReference>
<feature type="chain" id="PRO_5020709998" evidence="3">
    <location>
        <begin position="26"/>
        <end position="545"/>
    </location>
</feature>
<dbReference type="InterPro" id="IPR013783">
    <property type="entry name" value="Ig-like_fold"/>
</dbReference>
<evidence type="ECO:0000313" key="7">
    <source>
        <dbReference type="Proteomes" id="UP000295680"/>
    </source>
</evidence>
<dbReference type="Pfam" id="PF20597">
    <property type="entry name" value="pAdhesive_15"/>
    <property type="match status" value="1"/>
</dbReference>
<reference evidence="6 7" key="1">
    <citation type="submission" date="2019-03" db="EMBL/GenBank/DDBJ databases">
        <title>Genomic Encyclopedia of Type Strains, Phase IV (KMG-IV): sequencing the most valuable type-strain genomes for metagenomic binning, comparative biology and taxonomic classification.</title>
        <authorList>
            <person name="Goeker M."/>
        </authorList>
    </citation>
    <scope>NUCLEOTIDE SEQUENCE [LARGE SCALE GENOMIC DNA]</scope>
    <source>
        <strain evidence="6 7">DSM 45934</strain>
    </source>
</reference>
<dbReference type="Proteomes" id="UP000295680">
    <property type="component" value="Unassembled WGS sequence"/>
</dbReference>
<feature type="compositionally biased region" description="Low complexity" evidence="1">
    <location>
        <begin position="478"/>
        <end position="492"/>
    </location>
</feature>
<feature type="compositionally biased region" description="Basic and acidic residues" evidence="1">
    <location>
        <begin position="432"/>
        <end position="441"/>
    </location>
</feature>
<evidence type="ECO:0000259" key="4">
    <source>
        <dbReference type="Pfam" id="PF20597"/>
    </source>
</evidence>
<keyword evidence="2" id="KW-0812">Transmembrane</keyword>
<evidence type="ECO:0000256" key="1">
    <source>
        <dbReference type="SAM" id="MobiDB-lite"/>
    </source>
</evidence>
<dbReference type="NCBIfam" id="TIGR01451">
    <property type="entry name" value="B_ant_repeat"/>
    <property type="match status" value="1"/>
</dbReference>
<dbReference type="InterPro" id="IPR047589">
    <property type="entry name" value="DUF11_rpt"/>
</dbReference>
<comment type="caution">
    <text evidence="6">The sequence shown here is derived from an EMBL/GenBank/DDBJ whole genome shotgun (WGS) entry which is preliminary data.</text>
</comment>
<keyword evidence="7" id="KW-1185">Reference proteome</keyword>
<feature type="signal peptide" evidence="3">
    <location>
        <begin position="1"/>
        <end position="25"/>
    </location>
</feature>
<sequence length="545" mass="55145">MLANRKSVVALLVAGLTVASGSLGAADPLPGGLGPCVPGKCPDPYPGLGNGPFAGRDNGISVFVGKDFLVRNAAAEAEGRVVVLGNFDQNKAQGVSRLYNVGVAGVGSRVPPDDGADWLVAGGNVTVAAGQALDARGDSAQGGVVRYGGTTSGEIIAKQVVQDPKATEPYASLSPALHDASQCYADNRPATGTVKNLGYATTFTGDGTSKLQVFTVDFDLVSNSGGQQSLSFTGIPAGATVLVNLTGASRKISVNSMTVPFQDRLLWNFADATDVSIGGTAQFEGSVLVGNPASQTTVSTAGMGGRFFTTGGLTHGASGSNGQEFHAYPFNGDLPGCGKPGMSIKKSADKQTANPGDTVKYSVVLTNTGQTDLTGVKVTDDLSGVLDDADYLNDASAKPIAGSFSFASPKLTWTGNLPVGASTTLFYSVKTKSPDPGDRHLRNGVSSDVPGPCEPNCTTDVPVVDPTTTPTTPPTCPPGSTDPGCGTTTPDTSVPPGPGPNPGPAPDTPEAMAWTGVSVMPFLDVAAALILAGVLLITVTRRRAG</sequence>
<feature type="region of interest" description="Disordered" evidence="1">
    <location>
        <begin position="431"/>
        <end position="510"/>
    </location>
</feature>
<name>A0A4R2JIS3_9PSEU</name>
<dbReference type="InterPro" id="IPR026588">
    <property type="entry name" value="Choice_anch_A"/>
</dbReference>
<dbReference type="NCBIfam" id="TIGR04215">
    <property type="entry name" value="choice_anch_A"/>
    <property type="match status" value="1"/>
</dbReference>